<dbReference type="Proteomes" id="UP000694228">
    <property type="component" value="Chromosome"/>
</dbReference>
<gene>
    <name evidence="2" type="ORF">KSK55_03325</name>
</gene>
<evidence type="ECO:0000256" key="1">
    <source>
        <dbReference type="SAM" id="Phobius"/>
    </source>
</evidence>
<protein>
    <submittedName>
        <fullName evidence="2">Uncharacterized protein</fullName>
    </submittedName>
</protein>
<evidence type="ECO:0000313" key="2">
    <source>
        <dbReference type="EMBL" id="QXO95445.1"/>
    </source>
</evidence>
<feature type="transmembrane region" description="Helical" evidence="1">
    <location>
        <begin position="14"/>
        <end position="35"/>
    </location>
</feature>
<name>A0A8F5VQ08_METHU</name>
<evidence type="ECO:0000313" key="3">
    <source>
        <dbReference type="Proteomes" id="UP000694228"/>
    </source>
</evidence>
<proteinExistence type="predicted"/>
<sequence length="216" mass="24959">MIIGYFSNFSNETLFLILIQCMGIILFYSEIFLFKGRMLYNTHIRLQSKIENHKRLVFMAIIACVLILLSTVLVILMIIAMVLPAFTLTKFVNMAGFYYAGRSIIVVFLLCSQFVIMQFLQSILSRKIAYDMVDQKYEQLTDAQKIVLTSETTHMVSCLQRIESLVLESRLYAYNRRKMLGLYPSYSIGVNIPVLLSINNLKSLQDIFLPDQKSME</sequence>
<reference evidence="2 3" key="1">
    <citation type="submission" date="2021-06" db="EMBL/GenBank/DDBJ databases">
        <title>Complete genome sequence of the secondary alcohol utilizing methanogen Methanospirillum hungatei strain GP1.</title>
        <authorList>
            <person name="Day L.A."/>
            <person name="Costa K.C."/>
        </authorList>
    </citation>
    <scope>NUCLEOTIDE SEQUENCE [LARGE SCALE GENOMIC DNA]</scope>
    <source>
        <strain evidence="2 3">GP1</strain>
    </source>
</reference>
<keyword evidence="1" id="KW-1133">Transmembrane helix</keyword>
<accession>A0A8F5VQ08</accession>
<feature type="transmembrane region" description="Helical" evidence="1">
    <location>
        <begin position="97"/>
        <end position="120"/>
    </location>
</feature>
<keyword evidence="1" id="KW-0812">Transmembrane</keyword>
<organism evidence="2 3">
    <name type="scientific">Methanospirillum hungatei</name>
    <dbReference type="NCBI Taxonomy" id="2203"/>
    <lineage>
        <taxon>Archaea</taxon>
        <taxon>Methanobacteriati</taxon>
        <taxon>Methanobacteriota</taxon>
        <taxon>Stenosarchaea group</taxon>
        <taxon>Methanomicrobia</taxon>
        <taxon>Methanomicrobiales</taxon>
        <taxon>Methanospirillaceae</taxon>
        <taxon>Methanospirillum</taxon>
    </lineage>
</organism>
<dbReference type="OrthoDB" id="118075at2157"/>
<dbReference type="EMBL" id="CP077107">
    <property type="protein sequence ID" value="QXO95445.1"/>
    <property type="molecule type" value="Genomic_DNA"/>
</dbReference>
<dbReference type="AlphaFoldDB" id="A0A8F5VQ08"/>
<feature type="transmembrane region" description="Helical" evidence="1">
    <location>
        <begin position="180"/>
        <end position="198"/>
    </location>
</feature>
<keyword evidence="1" id="KW-0472">Membrane</keyword>
<feature type="transmembrane region" description="Helical" evidence="1">
    <location>
        <begin position="56"/>
        <end position="85"/>
    </location>
</feature>